<evidence type="ECO:0000256" key="1">
    <source>
        <dbReference type="SAM" id="MobiDB-lite"/>
    </source>
</evidence>
<proteinExistence type="predicted"/>
<organism evidence="2 3">
    <name type="scientific">Odynerus spinipes</name>
    <dbReference type="NCBI Taxonomy" id="1348599"/>
    <lineage>
        <taxon>Eukaryota</taxon>
        <taxon>Metazoa</taxon>
        <taxon>Ecdysozoa</taxon>
        <taxon>Arthropoda</taxon>
        <taxon>Hexapoda</taxon>
        <taxon>Insecta</taxon>
        <taxon>Pterygota</taxon>
        <taxon>Neoptera</taxon>
        <taxon>Endopterygota</taxon>
        <taxon>Hymenoptera</taxon>
        <taxon>Apocrita</taxon>
        <taxon>Aculeata</taxon>
        <taxon>Vespoidea</taxon>
        <taxon>Vespidae</taxon>
        <taxon>Eumeninae</taxon>
        <taxon>Odynerus</taxon>
    </lineage>
</organism>
<dbReference type="EMBL" id="JAIFRP010000127">
    <property type="protein sequence ID" value="KAK2578981.1"/>
    <property type="molecule type" value="Genomic_DNA"/>
</dbReference>
<sequence>MLPSTPLGGRIWTRFVTTLTSYGMFPGSWSLSRKPAECYGRKPSTPAEVACTTYLSAYRCRPKPWTLSVAPSPLKRRSAASRLVRPPPRPIPRRTWFNSTRMGYRSSMTADTGRPAA</sequence>
<evidence type="ECO:0000313" key="2">
    <source>
        <dbReference type="EMBL" id="KAK2578981.1"/>
    </source>
</evidence>
<gene>
    <name evidence="2" type="ORF">KPH14_012802</name>
</gene>
<name>A0AAD9RFV5_9HYME</name>
<dbReference type="AlphaFoldDB" id="A0AAD9RFV5"/>
<keyword evidence="3" id="KW-1185">Reference proteome</keyword>
<dbReference type="Proteomes" id="UP001258017">
    <property type="component" value="Unassembled WGS sequence"/>
</dbReference>
<feature type="region of interest" description="Disordered" evidence="1">
    <location>
        <begin position="76"/>
        <end position="96"/>
    </location>
</feature>
<accession>A0AAD9RFV5</accession>
<reference evidence="2" key="1">
    <citation type="submission" date="2021-08" db="EMBL/GenBank/DDBJ databases">
        <authorList>
            <person name="Misof B."/>
            <person name="Oliver O."/>
            <person name="Podsiadlowski L."/>
            <person name="Donath A."/>
            <person name="Peters R."/>
            <person name="Mayer C."/>
            <person name="Rust J."/>
            <person name="Gunkel S."/>
            <person name="Lesny P."/>
            <person name="Martin S."/>
            <person name="Oeyen J.P."/>
            <person name="Petersen M."/>
            <person name="Panagiotis P."/>
            <person name="Wilbrandt J."/>
            <person name="Tanja T."/>
        </authorList>
    </citation>
    <scope>NUCLEOTIDE SEQUENCE</scope>
    <source>
        <strain evidence="2">GBR_01_08_01A</strain>
        <tissue evidence="2">Thorax + abdomen</tissue>
    </source>
</reference>
<evidence type="ECO:0000313" key="3">
    <source>
        <dbReference type="Proteomes" id="UP001258017"/>
    </source>
</evidence>
<protein>
    <submittedName>
        <fullName evidence="2">Uncharacterized protein</fullName>
    </submittedName>
</protein>
<reference evidence="2" key="2">
    <citation type="journal article" date="2023" name="Commun. Biol.">
        <title>Intrasexual cuticular hydrocarbon dimorphism in a wasp sheds light on hydrocarbon biosynthesis genes in Hymenoptera.</title>
        <authorList>
            <person name="Moris V.C."/>
            <person name="Podsiadlowski L."/>
            <person name="Martin S."/>
            <person name="Oeyen J.P."/>
            <person name="Donath A."/>
            <person name="Petersen M."/>
            <person name="Wilbrandt J."/>
            <person name="Misof B."/>
            <person name="Liedtke D."/>
            <person name="Thamm M."/>
            <person name="Scheiner R."/>
            <person name="Schmitt T."/>
            <person name="Niehuis O."/>
        </authorList>
    </citation>
    <scope>NUCLEOTIDE SEQUENCE</scope>
    <source>
        <strain evidence="2">GBR_01_08_01A</strain>
    </source>
</reference>
<comment type="caution">
    <text evidence="2">The sequence shown here is derived from an EMBL/GenBank/DDBJ whole genome shotgun (WGS) entry which is preliminary data.</text>
</comment>